<feature type="compositionally biased region" description="Basic and acidic residues" evidence="6">
    <location>
        <begin position="304"/>
        <end position="322"/>
    </location>
</feature>
<dbReference type="GO" id="GO:0000785">
    <property type="term" value="C:chromatin"/>
    <property type="evidence" value="ECO:0007669"/>
    <property type="project" value="UniProtKB-ARBA"/>
</dbReference>
<name>A0AAD6YPW9_9AGAR</name>
<organism evidence="9 10">
    <name type="scientific">Mycena pura</name>
    <dbReference type="NCBI Taxonomy" id="153505"/>
    <lineage>
        <taxon>Eukaryota</taxon>
        <taxon>Fungi</taxon>
        <taxon>Dikarya</taxon>
        <taxon>Basidiomycota</taxon>
        <taxon>Agaricomycotina</taxon>
        <taxon>Agaricomycetes</taxon>
        <taxon>Agaricomycetidae</taxon>
        <taxon>Agaricales</taxon>
        <taxon>Marasmiineae</taxon>
        <taxon>Mycenaceae</taxon>
        <taxon>Mycena</taxon>
    </lineage>
</organism>
<evidence type="ECO:0000256" key="5">
    <source>
        <dbReference type="SAM" id="Coils"/>
    </source>
</evidence>
<evidence type="ECO:0000259" key="8">
    <source>
        <dbReference type="PROSITE" id="PS51136"/>
    </source>
</evidence>
<protein>
    <submittedName>
        <fullName evidence="9">Chromatin remodeling complex protein</fullName>
    </submittedName>
</protein>
<evidence type="ECO:0000256" key="2">
    <source>
        <dbReference type="ARBA" id="ARBA00023054"/>
    </source>
</evidence>
<sequence length="924" mass="104904">MPTCRRKRVVLTEPSEPLIQALKTNPDKGVFFLHQTGEIFDTYEAYAARMSFYRQKLFQCEVTGKSGLDYFQAVDSELQEARILHYRFPQPLKAAVLKSVQWQVVGRLDHLVEAVYERFKDRYFKDEKVLVDLGGTKYYGRIDKVFTPRFSNDTSARDAFKPQFTSSQSVDSPVEEDAPHALGGDLKEPAKDANARDDPKLYYYWIHILELEKEKSHDKQKAAAAKDVEKDGKMIDSLREVQCDMISRDRLSFSKSILRRFIRDCVDRDAAVASPWIVKPAIAKRYGVDVEMPEETRKGVETIKKGETDKRKKVWEDKELPPTKRQKKMMAAQEEREREANEKAERNRLKKEETERAASERKKKKPLRYPTEDLDVRIGEKEKKAGIKVKRPVPSRIALPFNDTPGTFEAFLMTWNFLVVYGQALHLSPITLDEFEHATQHSVAETPCTMLAEVHASLIYNLRTVPFVRHSALVSLLHHKNQLAENGREDEKVFGVSIDELSAAMAEAGNNWERVSLKHQEGREGWEDALFGCLKDHATLANFPTIREVLTRLLFAPDPHVEPCAMSSSSSSASTPLPSSALTVISSPAERYYALPPADRIAILSFMTNLAISSKAIHGHIEYCEEQLTALRKEKIEVNRLKKQYSEEMNALRIEMKAETLPSSLPPPSNGVDQDESMADSSDLSDVSGAEAAVPKKGKKDARNKIQGTGRQAARAKQASIKQATAEHRRLDEEVNKLERRLESIEREFRKLLSTIRVKPLGKDRFYNRIWWFDGMGSGSLVGSGGVTQYGAGRLFIQGPSEFDTDVLVSRTDEDIEERRKEEEGIEGMLGSGDWAVYCDQDELDELMAWLNPKGHRELALKGVLNKWWPHITSGLRRRITDLNVNARLPEARRSTRTKAATGCDISREPYMTWTNRKAVTGNA</sequence>
<comment type="subcellular location">
    <subcellularLocation>
        <location evidence="1 4">Nucleus</location>
    </subcellularLocation>
</comment>
<evidence type="ECO:0000256" key="4">
    <source>
        <dbReference type="PROSITE-ProRule" id="PRU00475"/>
    </source>
</evidence>
<dbReference type="GO" id="GO:0000781">
    <property type="term" value="C:chromosome, telomeric region"/>
    <property type="evidence" value="ECO:0007669"/>
    <property type="project" value="GOC"/>
</dbReference>
<dbReference type="Proteomes" id="UP001219525">
    <property type="component" value="Unassembled WGS sequence"/>
</dbReference>
<dbReference type="Pfam" id="PF10537">
    <property type="entry name" value="WAC_Acf1_DNA_bd"/>
    <property type="match status" value="1"/>
</dbReference>
<accession>A0AAD6YPW9</accession>
<evidence type="ECO:0000313" key="10">
    <source>
        <dbReference type="Proteomes" id="UP001219525"/>
    </source>
</evidence>
<feature type="domain" description="DDT" evidence="7">
    <location>
        <begin position="405"/>
        <end position="468"/>
    </location>
</feature>
<keyword evidence="3 4" id="KW-0539">Nucleus</keyword>
<dbReference type="PROSITE" id="PS51136">
    <property type="entry name" value="WAC"/>
    <property type="match status" value="1"/>
</dbReference>
<dbReference type="InterPro" id="IPR013136">
    <property type="entry name" value="WSTF_Acf1_Cbp146"/>
</dbReference>
<evidence type="ECO:0000256" key="3">
    <source>
        <dbReference type="ARBA" id="ARBA00023242"/>
    </source>
</evidence>
<feature type="region of interest" description="Disordered" evidence="6">
    <location>
        <begin position="157"/>
        <end position="193"/>
    </location>
</feature>
<comment type="caution">
    <text evidence="9">The sequence shown here is derived from an EMBL/GenBank/DDBJ whole genome shotgun (WGS) entry which is preliminary data.</text>
</comment>
<dbReference type="GO" id="GO:0031509">
    <property type="term" value="P:subtelomeric heterochromatin formation"/>
    <property type="evidence" value="ECO:0007669"/>
    <property type="project" value="TreeGrafter"/>
</dbReference>
<reference evidence="9" key="1">
    <citation type="submission" date="2023-03" db="EMBL/GenBank/DDBJ databases">
        <title>Massive genome expansion in bonnet fungi (Mycena s.s.) driven by repeated elements and novel gene families across ecological guilds.</title>
        <authorList>
            <consortium name="Lawrence Berkeley National Laboratory"/>
            <person name="Harder C.B."/>
            <person name="Miyauchi S."/>
            <person name="Viragh M."/>
            <person name="Kuo A."/>
            <person name="Thoen E."/>
            <person name="Andreopoulos B."/>
            <person name="Lu D."/>
            <person name="Skrede I."/>
            <person name="Drula E."/>
            <person name="Henrissat B."/>
            <person name="Morin E."/>
            <person name="Kohler A."/>
            <person name="Barry K."/>
            <person name="LaButti K."/>
            <person name="Morin E."/>
            <person name="Salamov A."/>
            <person name="Lipzen A."/>
            <person name="Mereny Z."/>
            <person name="Hegedus B."/>
            <person name="Baldrian P."/>
            <person name="Stursova M."/>
            <person name="Weitz H."/>
            <person name="Taylor A."/>
            <person name="Grigoriev I.V."/>
            <person name="Nagy L.G."/>
            <person name="Martin F."/>
            <person name="Kauserud H."/>
        </authorList>
    </citation>
    <scope>NUCLEOTIDE SEQUENCE</scope>
    <source>
        <strain evidence="9">9144</strain>
    </source>
</reference>
<feature type="region of interest" description="Disordered" evidence="6">
    <location>
        <begin position="660"/>
        <end position="728"/>
    </location>
</feature>
<evidence type="ECO:0000256" key="1">
    <source>
        <dbReference type="ARBA" id="ARBA00004123"/>
    </source>
</evidence>
<proteinExistence type="predicted"/>
<keyword evidence="2 5" id="KW-0175">Coiled coil</keyword>
<keyword evidence="10" id="KW-1185">Reference proteome</keyword>
<dbReference type="EMBL" id="JARJCW010000004">
    <property type="protein sequence ID" value="KAJ7225800.1"/>
    <property type="molecule type" value="Genomic_DNA"/>
</dbReference>
<evidence type="ECO:0000256" key="6">
    <source>
        <dbReference type="SAM" id="MobiDB-lite"/>
    </source>
</evidence>
<gene>
    <name evidence="9" type="ORF">GGX14DRAFT_641104</name>
</gene>
<feature type="compositionally biased region" description="Basic and acidic residues" evidence="6">
    <location>
        <begin position="333"/>
        <end position="360"/>
    </location>
</feature>
<dbReference type="Pfam" id="PF15613">
    <property type="entry name" value="WSD"/>
    <property type="match status" value="1"/>
</dbReference>
<dbReference type="PANTHER" id="PTHR32075">
    <property type="entry name" value="ISWI CHROMATIN-REMODELING COMPLEX SUBUNIT YPL216W-RELATED"/>
    <property type="match status" value="1"/>
</dbReference>
<evidence type="ECO:0000313" key="9">
    <source>
        <dbReference type="EMBL" id="KAJ7225800.1"/>
    </source>
</evidence>
<dbReference type="InterPro" id="IPR028942">
    <property type="entry name" value="WHIM1_dom"/>
</dbReference>
<dbReference type="InterPro" id="IPR028941">
    <property type="entry name" value="WHIM2_dom"/>
</dbReference>
<evidence type="ECO:0000259" key="7">
    <source>
        <dbReference type="PROSITE" id="PS50827"/>
    </source>
</evidence>
<dbReference type="PROSITE" id="PS50827">
    <property type="entry name" value="DDT"/>
    <property type="match status" value="1"/>
</dbReference>
<dbReference type="InterPro" id="IPR018501">
    <property type="entry name" value="DDT_dom"/>
</dbReference>
<dbReference type="PANTHER" id="PTHR32075:SF6">
    <property type="entry name" value="ISWI CHROMATIN-REMODELING COMPLEX SUBUNIT YPL216W-RELATED"/>
    <property type="match status" value="1"/>
</dbReference>
<feature type="domain" description="WAC" evidence="8">
    <location>
        <begin position="28"/>
        <end position="137"/>
    </location>
</feature>
<dbReference type="Pfam" id="PF15612">
    <property type="entry name" value="WHIM1"/>
    <property type="match status" value="1"/>
</dbReference>
<dbReference type="Pfam" id="PF02791">
    <property type="entry name" value="DDT"/>
    <property type="match status" value="1"/>
</dbReference>
<dbReference type="GO" id="GO:0005634">
    <property type="term" value="C:nucleus"/>
    <property type="evidence" value="ECO:0007669"/>
    <property type="project" value="UniProtKB-SubCell"/>
</dbReference>
<feature type="coiled-coil region" evidence="5">
    <location>
        <begin position="624"/>
        <end position="655"/>
    </location>
</feature>
<feature type="region of interest" description="Disordered" evidence="6">
    <location>
        <begin position="304"/>
        <end position="366"/>
    </location>
</feature>
<dbReference type="AlphaFoldDB" id="A0AAD6YPW9"/>